<name>A0A897NVE2_9EURY</name>
<evidence type="ECO:0000313" key="2">
    <source>
        <dbReference type="Proteomes" id="UP000663292"/>
    </source>
</evidence>
<dbReference type="AlphaFoldDB" id="A0A897NVE2"/>
<keyword evidence="2" id="KW-1185">Reference proteome</keyword>
<reference evidence="1 2" key="1">
    <citation type="submission" date="2020-11" db="EMBL/GenBank/DDBJ databases">
        <title>Carbohydrate-dependent, anaerobic sulfur respiration: A novel catabolism in halophilic archaea.</title>
        <authorList>
            <person name="Sorokin D.Y."/>
            <person name="Messina E."/>
            <person name="Smedile F."/>
            <person name="La Cono V."/>
            <person name="Hallsworth J.E."/>
            <person name="Yakimov M.M."/>
        </authorList>
    </citation>
    <scope>NUCLEOTIDE SEQUENCE [LARGE SCALE GENOMIC DNA]</scope>
    <source>
        <strain evidence="1 2">HSR-Est</strain>
    </source>
</reference>
<dbReference type="Proteomes" id="UP000663292">
    <property type="component" value="Chromosome"/>
</dbReference>
<sequence>MEYSDQVIQMTDIRSPSPAVVCSDGTAAIEGLIPAPSIRGEGDVGPVLDRWSTRFAASLAA</sequence>
<dbReference type="GeneID" id="68857782"/>
<dbReference type="RefSeq" id="WP_229122727.1">
    <property type="nucleotide sequence ID" value="NZ_CP064791.1"/>
</dbReference>
<dbReference type="EMBL" id="CP064791">
    <property type="protein sequence ID" value="QSG14679.1"/>
    <property type="molecule type" value="Genomic_DNA"/>
</dbReference>
<proteinExistence type="predicted"/>
<organism evidence="1 2">
    <name type="scientific">Halapricum desulfuricans</name>
    <dbReference type="NCBI Taxonomy" id="2841257"/>
    <lineage>
        <taxon>Archaea</taxon>
        <taxon>Methanobacteriati</taxon>
        <taxon>Methanobacteriota</taxon>
        <taxon>Stenosarchaea group</taxon>
        <taxon>Halobacteria</taxon>
        <taxon>Halobacteriales</taxon>
        <taxon>Haloarculaceae</taxon>
        <taxon>Halapricum</taxon>
    </lineage>
</organism>
<evidence type="ECO:0000313" key="1">
    <source>
        <dbReference type="EMBL" id="QSG14679.1"/>
    </source>
</evidence>
<accession>A0A897NVE2</accession>
<protein>
    <submittedName>
        <fullName evidence="1">Uncharacterized protein</fullName>
    </submittedName>
</protein>
<gene>
    <name evidence="1" type="ORF">HSEST_1146</name>
</gene>